<proteinExistence type="inferred from homology"/>
<gene>
    <name evidence="4" type="ORF">SVUK_LOCUS1566</name>
</gene>
<dbReference type="OrthoDB" id="425555at2759"/>
<sequence>MTVTTNFKKVEADSFKWKQKYEEASRNVLVLTMAKKELEENAMLQQKKLIQLEQLCRALSSRQTSSVADSATPGQDTPTSPDQATSSSS</sequence>
<dbReference type="EMBL" id="UYYB01003178">
    <property type="protein sequence ID" value="VDM66568.1"/>
    <property type="molecule type" value="Genomic_DNA"/>
</dbReference>
<protein>
    <submittedName>
        <fullName evidence="4">Uncharacterized protein</fullName>
    </submittedName>
</protein>
<feature type="region of interest" description="Disordered" evidence="3">
    <location>
        <begin position="62"/>
        <end position="89"/>
    </location>
</feature>
<evidence type="ECO:0000313" key="4">
    <source>
        <dbReference type="EMBL" id="VDM66568.1"/>
    </source>
</evidence>
<feature type="coiled-coil region" evidence="2">
    <location>
        <begin position="21"/>
        <end position="55"/>
    </location>
</feature>
<dbReference type="Pfam" id="PF09728">
    <property type="entry name" value="Taxilin"/>
    <property type="match status" value="1"/>
</dbReference>
<dbReference type="GO" id="GO:0019905">
    <property type="term" value="F:syntaxin binding"/>
    <property type="evidence" value="ECO:0007669"/>
    <property type="project" value="InterPro"/>
</dbReference>
<dbReference type="InterPro" id="IPR026183">
    <property type="entry name" value="Taxilin_fam"/>
</dbReference>
<evidence type="ECO:0000256" key="1">
    <source>
        <dbReference type="ARBA" id="ARBA00009550"/>
    </source>
</evidence>
<evidence type="ECO:0000256" key="2">
    <source>
        <dbReference type="SAM" id="Coils"/>
    </source>
</evidence>
<accession>A0A3P7KDF1</accession>
<organism evidence="4 5">
    <name type="scientific">Strongylus vulgaris</name>
    <name type="common">Blood worm</name>
    <dbReference type="NCBI Taxonomy" id="40348"/>
    <lineage>
        <taxon>Eukaryota</taxon>
        <taxon>Metazoa</taxon>
        <taxon>Ecdysozoa</taxon>
        <taxon>Nematoda</taxon>
        <taxon>Chromadorea</taxon>
        <taxon>Rhabditida</taxon>
        <taxon>Rhabditina</taxon>
        <taxon>Rhabditomorpha</taxon>
        <taxon>Strongyloidea</taxon>
        <taxon>Strongylidae</taxon>
        <taxon>Strongylus</taxon>
    </lineage>
</organism>
<evidence type="ECO:0000256" key="3">
    <source>
        <dbReference type="SAM" id="MobiDB-lite"/>
    </source>
</evidence>
<name>A0A3P7KDF1_STRVU</name>
<keyword evidence="2" id="KW-0175">Coiled coil</keyword>
<evidence type="ECO:0000313" key="5">
    <source>
        <dbReference type="Proteomes" id="UP000270094"/>
    </source>
</evidence>
<keyword evidence="5" id="KW-1185">Reference proteome</keyword>
<comment type="similarity">
    <text evidence="1">Belongs to the taxilin family.</text>
</comment>
<reference evidence="4 5" key="1">
    <citation type="submission" date="2018-11" db="EMBL/GenBank/DDBJ databases">
        <authorList>
            <consortium name="Pathogen Informatics"/>
        </authorList>
    </citation>
    <scope>NUCLEOTIDE SEQUENCE [LARGE SCALE GENOMIC DNA]</scope>
</reference>
<dbReference type="AlphaFoldDB" id="A0A3P7KDF1"/>
<dbReference type="Proteomes" id="UP000270094">
    <property type="component" value="Unassembled WGS sequence"/>
</dbReference>